<comment type="caution">
    <text evidence="1">The sequence shown here is derived from an EMBL/GenBank/DDBJ whole genome shotgun (WGS) entry which is preliminary data.</text>
</comment>
<evidence type="ECO:0000313" key="1">
    <source>
        <dbReference type="EMBL" id="MCC5465400.1"/>
    </source>
</evidence>
<name>A0ABS8HQR5_9FIRM</name>
<dbReference type="PANTHER" id="PTHR39173">
    <property type="entry name" value="ACETYLTRANSFERASE"/>
    <property type="match status" value="1"/>
</dbReference>
<proteinExistence type="predicted"/>
<sequence>MLKLALKYCKQLGLEKVMLVCYKDNEASRKTIINCGGILKKDFIYTDGQIVQKILGFPIKPLKKGYSYVC</sequence>
<dbReference type="SUPFAM" id="SSF55729">
    <property type="entry name" value="Acyl-CoA N-acyltransferases (Nat)"/>
    <property type="match status" value="1"/>
</dbReference>
<dbReference type="InterPro" id="IPR016181">
    <property type="entry name" value="Acyl_CoA_acyltransferase"/>
</dbReference>
<evidence type="ECO:0000313" key="2">
    <source>
        <dbReference type="Proteomes" id="UP001165492"/>
    </source>
</evidence>
<protein>
    <recommendedName>
        <fullName evidence="3">N-acetyltransferase domain-containing protein</fullName>
    </recommendedName>
</protein>
<organism evidence="1 2">
    <name type="scientific">Pelosinus baikalensis</name>
    <dbReference type="NCBI Taxonomy" id="2892015"/>
    <lineage>
        <taxon>Bacteria</taxon>
        <taxon>Bacillati</taxon>
        <taxon>Bacillota</taxon>
        <taxon>Negativicutes</taxon>
        <taxon>Selenomonadales</taxon>
        <taxon>Sporomusaceae</taxon>
        <taxon>Pelosinus</taxon>
    </lineage>
</organism>
<keyword evidence="2" id="KW-1185">Reference proteome</keyword>
<gene>
    <name evidence="1" type="ORF">LMF89_08505</name>
</gene>
<dbReference type="Gene3D" id="3.40.630.30">
    <property type="match status" value="1"/>
</dbReference>
<dbReference type="PANTHER" id="PTHR39173:SF1">
    <property type="entry name" value="ACETYLTRANSFERASE"/>
    <property type="match status" value="1"/>
</dbReference>
<accession>A0ABS8HQR5</accession>
<dbReference type="Proteomes" id="UP001165492">
    <property type="component" value="Unassembled WGS sequence"/>
</dbReference>
<evidence type="ECO:0008006" key="3">
    <source>
        <dbReference type="Google" id="ProtNLM"/>
    </source>
</evidence>
<dbReference type="EMBL" id="JAJHJB010000009">
    <property type="protein sequence ID" value="MCC5465400.1"/>
    <property type="molecule type" value="Genomic_DNA"/>
</dbReference>
<reference evidence="1" key="1">
    <citation type="submission" date="2021-11" db="EMBL/GenBank/DDBJ databases">
        <title>Description of a new species Pelosinus isolated from the bottom sediments of Lake Baikal.</title>
        <authorList>
            <person name="Zakharyuk A."/>
        </authorList>
    </citation>
    <scope>NUCLEOTIDE SEQUENCE</scope>
    <source>
        <strain evidence="1">Bkl1</strain>
    </source>
</reference>